<dbReference type="InterPro" id="IPR052021">
    <property type="entry name" value="Type-I_RS_S_subunit"/>
</dbReference>
<comment type="similarity">
    <text evidence="1">Belongs to the type-I restriction system S methylase family.</text>
</comment>
<dbReference type="Proteomes" id="UP000249700">
    <property type="component" value="Unassembled WGS sequence"/>
</dbReference>
<dbReference type="AlphaFoldDB" id="A0A328XR83"/>
<dbReference type="CDD" id="cd17495">
    <property type="entry name" value="RMtype1_S_Cep9333ORF4827P-TRD2-CR2_like"/>
    <property type="match status" value="1"/>
</dbReference>
<proteinExistence type="inferred from homology"/>
<keyword evidence="3" id="KW-0238">DNA-binding</keyword>
<organism evidence="5 6">
    <name type="scientific">Onishia taeanensis</name>
    <dbReference type="NCBI Taxonomy" id="284577"/>
    <lineage>
        <taxon>Bacteria</taxon>
        <taxon>Pseudomonadati</taxon>
        <taxon>Pseudomonadota</taxon>
        <taxon>Gammaproteobacteria</taxon>
        <taxon>Oceanospirillales</taxon>
        <taxon>Halomonadaceae</taxon>
        <taxon>Onishia</taxon>
    </lineage>
</organism>
<dbReference type="RefSeq" id="WP_112056131.1">
    <property type="nucleotide sequence ID" value="NZ_QLSX01000013.1"/>
</dbReference>
<evidence type="ECO:0000313" key="6">
    <source>
        <dbReference type="Proteomes" id="UP000249700"/>
    </source>
</evidence>
<reference evidence="5 6" key="1">
    <citation type="submission" date="2018-06" db="EMBL/GenBank/DDBJ databases">
        <title>Comparative analysis of microorganisms from saline springs in Andes Mountain Range, Colombia.</title>
        <authorList>
            <person name="Rubin E."/>
        </authorList>
    </citation>
    <scope>NUCLEOTIDE SEQUENCE [LARGE SCALE GENOMIC DNA]</scope>
    <source>
        <strain evidence="5 6">USBA-857</strain>
    </source>
</reference>
<evidence type="ECO:0000256" key="2">
    <source>
        <dbReference type="ARBA" id="ARBA00022747"/>
    </source>
</evidence>
<evidence type="ECO:0000313" key="5">
    <source>
        <dbReference type="EMBL" id="RAR58029.1"/>
    </source>
</evidence>
<comment type="caution">
    <text evidence="5">The sequence shown here is derived from an EMBL/GenBank/DDBJ whole genome shotgun (WGS) entry which is preliminary data.</text>
</comment>
<accession>A0A328XR83</accession>
<dbReference type="InterPro" id="IPR044946">
    <property type="entry name" value="Restrct_endonuc_typeI_TRD_sf"/>
</dbReference>
<feature type="domain" description="Type I restriction modification DNA specificity" evidence="4">
    <location>
        <begin position="11"/>
        <end position="199"/>
    </location>
</feature>
<dbReference type="OrthoDB" id="9798929at2"/>
<dbReference type="EMBL" id="QLSX01000013">
    <property type="protein sequence ID" value="RAR58029.1"/>
    <property type="molecule type" value="Genomic_DNA"/>
</dbReference>
<dbReference type="Gene3D" id="3.90.220.20">
    <property type="entry name" value="DNA methylase specificity domains"/>
    <property type="match status" value="2"/>
</dbReference>
<dbReference type="GO" id="GO:0003677">
    <property type="term" value="F:DNA binding"/>
    <property type="evidence" value="ECO:0007669"/>
    <property type="project" value="UniProtKB-KW"/>
</dbReference>
<protein>
    <submittedName>
        <fullName evidence="5">Type I restriction enzyme S subunit</fullName>
    </submittedName>
</protein>
<gene>
    <name evidence="5" type="ORF">BCL93_11333</name>
</gene>
<dbReference type="GO" id="GO:0009307">
    <property type="term" value="P:DNA restriction-modification system"/>
    <property type="evidence" value="ECO:0007669"/>
    <property type="project" value="UniProtKB-KW"/>
</dbReference>
<keyword evidence="2" id="KW-0680">Restriction system</keyword>
<name>A0A328XR83_9GAMM</name>
<evidence type="ECO:0000256" key="3">
    <source>
        <dbReference type="ARBA" id="ARBA00023125"/>
    </source>
</evidence>
<dbReference type="CDD" id="cd16961">
    <property type="entry name" value="RMtype1_S_TRD-CR_like"/>
    <property type="match status" value="1"/>
</dbReference>
<dbReference type="SUPFAM" id="SSF116734">
    <property type="entry name" value="DNA methylase specificity domain"/>
    <property type="match status" value="2"/>
</dbReference>
<dbReference type="Pfam" id="PF01420">
    <property type="entry name" value="Methylase_S"/>
    <property type="match status" value="1"/>
</dbReference>
<evidence type="ECO:0000259" key="4">
    <source>
        <dbReference type="Pfam" id="PF01420"/>
    </source>
</evidence>
<dbReference type="InterPro" id="IPR000055">
    <property type="entry name" value="Restrct_endonuc_typeI_TRD"/>
</dbReference>
<sequence length="475" mass="52546">MSFNEIFPNYPKGWRSLTLGELAKESGGSIQTGPFGSQLHASDYVECGIPSIMPKNISVDGVLKDEIAQIKPEDAERLAKYKVRLGDVVYSRRGDVEKCCLITEKEDGWLCGTGCLRVRISAENLLQQYIHAYLCHPAVRDWVVRHAIGATMPNLNTSILSALPVLIPSTKEMQRIVEIWSTVSKKITLNTQINQTLEQMAQALFKSWFVDFDPVIDNTLEAGNPIPEPLAERATRRQAMWAAGSEKTPARLPAETRQLFPDRFEEDKKLGWVPVGWGGSQMGSEFHVVMGQAPPGSSYNSEGCGLPFFQGRGEFGFRYPNKRLYCSEPKRLAEPGSTLISVRAPVGDVNMAIEKCCIGRGLAALLHKSNCAGYTYYLIGRLYPEFKVFDSEGTVFGSINQKNLKSMPCIAPSKELVRCFEESVSPLDNEILNLSQNNISLAQLRDILLPKLLSGELQLPEAEAAVETALEAEPA</sequence>
<dbReference type="PANTHER" id="PTHR30408">
    <property type="entry name" value="TYPE-1 RESTRICTION ENZYME ECOKI SPECIFICITY PROTEIN"/>
    <property type="match status" value="1"/>
</dbReference>
<dbReference type="PANTHER" id="PTHR30408:SF13">
    <property type="entry name" value="TYPE I RESTRICTION ENZYME HINDI SPECIFICITY SUBUNIT"/>
    <property type="match status" value="1"/>
</dbReference>
<evidence type="ECO:0000256" key="1">
    <source>
        <dbReference type="ARBA" id="ARBA00010923"/>
    </source>
</evidence>